<sequence>MSLLPSETDQADVAQYFDIRLHAKVVNDALIEKTAELLDQLIEPDSKRPRLAVDRISYLGSGPTNRVHRIALSWLEKARERNNRPLLQQPLETSDATHLSVHIPDTTTLNPTLEAPPHSAVSENSVSSNATICGDGKPGTNTLMMEMGSATAQESSRHQGPTHVESTANPSAALAKSLTSNKDLADDKEKSSFNSRDTSRISFQNDSTQKKRPEKDTLAEKKRFRKVGTIFRFFRDKILGSRSQTA</sequence>
<feature type="region of interest" description="Disordered" evidence="1">
    <location>
        <begin position="106"/>
        <end position="220"/>
    </location>
</feature>
<feature type="compositionally biased region" description="Low complexity" evidence="1">
    <location>
        <begin position="119"/>
        <end position="130"/>
    </location>
</feature>
<feature type="compositionally biased region" description="Basic and acidic residues" evidence="1">
    <location>
        <begin position="208"/>
        <end position="220"/>
    </location>
</feature>
<dbReference type="AlphaFoldDB" id="A0A517LQ15"/>
<proteinExistence type="predicted"/>
<evidence type="ECO:0000313" key="3">
    <source>
        <dbReference type="Proteomes" id="UP000316270"/>
    </source>
</evidence>
<protein>
    <submittedName>
        <fullName evidence="2">Uncharacterized protein</fullName>
    </submittedName>
</protein>
<name>A0A517LQ15_9PEZI</name>
<accession>A0A517LQ15</accession>
<feature type="compositionally biased region" description="Polar residues" evidence="1">
    <location>
        <begin position="192"/>
        <end position="207"/>
    </location>
</feature>
<gene>
    <name evidence="2" type="ORF">FKW77_003117</name>
</gene>
<evidence type="ECO:0000313" key="2">
    <source>
        <dbReference type="EMBL" id="QDS77663.1"/>
    </source>
</evidence>
<organism evidence="2 3">
    <name type="scientific">Venturia effusa</name>
    <dbReference type="NCBI Taxonomy" id="50376"/>
    <lineage>
        <taxon>Eukaryota</taxon>
        <taxon>Fungi</taxon>
        <taxon>Dikarya</taxon>
        <taxon>Ascomycota</taxon>
        <taxon>Pezizomycotina</taxon>
        <taxon>Dothideomycetes</taxon>
        <taxon>Pleosporomycetidae</taxon>
        <taxon>Venturiales</taxon>
        <taxon>Venturiaceae</taxon>
        <taxon>Venturia</taxon>
    </lineage>
</organism>
<dbReference type="Proteomes" id="UP000316270">
    <property type="component" value="Chromosome 18"/>
</dbReference>
<dbReference type="EMBL" id="CP042202">
    <property type="protein sequence ID" value="QDS77663.1"/>
    <property type="molecule type" value="Genomic_DNA"/>
</dbReference>
<evidence type="ECO:0000256" key="1">
    <source>
        <dbReference type="SAM" id="MobiDB-lite"/>
    </source>
</evidence>
<reference evidence="2 3" key="1">
    <citation type="submission" date="2019-07" db="EMBL/GenBank/DDBJ databases">
        <title>Finished genome of Venturia effusa.</title>
        <authorList>
            <person name="Young C.A."/>
            <person name="Cox M.P."/>
            <person name="Ganley A.R.D."/>
            <person name="David W.J."/>
        </authorList>
    </citation>
    <scope>NUCLEOTIDE SEQUENCE [LARGE SCALE GENOMIC DNA]</scope>
    <source>
        <strain evidence="3">albino</strain>
    </source>
</reference>
<keyword evidence="3" id="KW-1185">Reference proteome</keyword>